<keyword evidence="1 3" id="KW-0596">Phosphopantetheine</keyword>
<comment type="function">
    <text evidence="3 5">Carrier of the growing fatty acid chain in fatty acid biosynthesis.</text>
</comment>
<feature type="domain" description="Carrier" evidence="6">
    <location>
        <begin position="14"/>
        <end position="89"/>
    </location>
</feature>
<dbReference type="SMART" id="SM00823">
    <property type="entry name" value="PKS_PP"/>
    <property type="match status" value="1"/>
</dbReference>
<feature type="modified residue" description="O-(pantetheine 4'-phosphoryl)serine" evidence="3">
    <location>
        <position position="49"/>
    </location>
</feature>
<dbReference type="InterPro" id="IPR020806">
    <property type="entry name" value="PKS_PP-bd"/>
</dbReference>
<dbReference type="SUPFAM" id="SSF47336">
    <property type="entry name" value="ACP-like"/>
    <property type="match status" value="1"/>
</dbReference>
<keyword evidence="3" id="KW-0443">Lipid metabolism</keyword>
<evidence type="ECO:0000256" key="4">
    <source>
        <dbReference type="NCBIfam" id="TIGR00517"/>
    </source>
</evidence>
<keyword evidence="3" id="KW-0963">Cytoplasm</keyword>
<evidence type="ECO:0000313" key="7">
    <source>
        <dbReference type="EMBL" id="GJE77753.1"/>
    </source>
</evidence>
<dbReference type="PROSITE" id="PS50075">
    <property type="entry name" value="CARRIER"/>
    <property type="match status" value="1"/>
</dbReference>
<dbReference type="PANTHER" id="PTHR20863">
    <property type="entry name" value="ACYL CARRIER PROTEIN"/>
    <property type="match status" value="1"/>
</dbReference>
<evidence type="ECO:0000259" key="6">
    <source>
        <dbReference type="PROSITE" id="PS50075"/>
    </source>
</evidence>
<keyword evidence="8" id="KW-1185">Reference proteome</keyword>
<comment type="caution">
    <text evidence="7">The sequence shown here is derived from an EMBL/GenBank/DDBJ whole genome shotgun (WGS) entry which is preliminary data.</text>
</comment>
<dbReference type="NCBIfam" id="TIGR00517">
    <property type="entry name" value="acyl_carrier"/>
    <property type="match status" value="1"/>
</dbReference>
<organism evidence="7 8">
    <name type="scientific">Methylorubrum suomiense</name>
    <dbReference type="NCBI Taxonomy" id="144191"/>
    <lineage>
        <taxon>Bacteria</taxon>
        <taxon>Pseudomonadati</taxon>
        <taxon>Pseudomonadota</taxon>
        <taxon>Alphaproteobacteria</taxon>
        <taxon>Hyphomicrobiales</taxon>
        <taxon>Methylobacteriaceae</taxon>
        <taxon>Methylorubrum</taxon>
    </lineage>
</organism>
<keyword evidence="3" id="KW-0444">Lipid biosynthesis</keyword>
<dbReference type="InterPro" id="IPR036736">
    <property type="entry name" value="ACP-like_sf"/>
</dbReference>
<dbReference type="InterPro" id="IPR009081">
    <property type="entry name" value="PP-bd_ACP"/>
</dbReference>
<comment type="PTM">
    <text evidence="5">4'-phosphopantetheine is transferred from CoA to a specific serine of apo-ACP by acpS.</text>
</comment>
<accession>A0ABQ4V250</accession>
<proteinExistence type="inferred from homology"/>
<comment type="pathway">
    <text evidence="3 5">Lipid metabolism; fatty acid biosynthesis.</text>
</comment>
<comment type="similarity">
    <text evidence="3">Belongs to the acyl carrier protein (ACP) family.</text>
</comment>
<reference evidence="7" key="2">
    <citation type="submission" date="2021-08" db="EMBL/GenBank/DDBJ databases">
        <authorList>
            <person name="Tani A."/>
            <person name="Ola A."/>
            <person name="Ogura Y."/>
            <person name="Katsura K."/>
            <person name="Hayashi T."/>
        </authorList>
    </citation>
    <scope>NUCLEOTIDE SEQUENCE</scope>
    <source>
        <strain evidence="7">DSM 14458</strain>
    </source>
</reference>
<dbReference type="RefSeq" id="WP_238308537.1">
    <property type="nucleotide sequence ID" value="NZ_BPRE01000017.1"/>
</dbReference>
<dbReference type="InterPro" id="IPR003231">
    <property type="entry name" value="ACP"/>
</dbReference>
<name>A0ABQ4V250_9HYPH</name>
<reference evidence="7" key="1">
    <citation type="journal article" date="2021" name="Front. Microbiol.">
        <title>Comprehensive Comparative Genomics and Phenotyping of Methylobacterium Species.</title>
        <authorList>
            <person name="Alessa O."/>
            <person name="Ogura Y."/>
            <person name="Fujitani Y."/>
            <person name="Takami H."/>
            <person name="Hayashi T."/>
            <person name="Sahin N."/>
            <person name="Tani A."/>
        </authorList>
    </citation>
    <scope>NUCLEOTIDE SEQUENCE</scope>
    <source>
        <strain evidence="7">DSM 14458</strain>
    </source>
</reference>
<dbReference type="NCBIfam" id="NF002148">
    <property type="entry name" value="PRK00982.1-2"/>
    <property type="match status" value="1"/>
</dbReference>
<keyword evidence="3" id="KW-0276">Fatty acid metabolism</keyword>
<keyword evidence="3" id="KW-0275">Fatty acid biosynthesis</keyword>
<evidence type="ECO:0000256" key="3">
    <source>
        <dbReference type="HAMAP-Rule" id="MF_01217"/>
    </source>
</evidence>
<dbReference type="PANTHER" id="PTHR20863:SF76">
    <property type="entry name" value="CARRIER DOMAIN-CONTAINING PROTEIN"/>
    <property type="match status" value="1"/>
</dbReference>
<sequence length="97" mass="10483">MPHDTVTERLPADAPVEDRVRALLADHLGHDAARVIDDARLVQDLGADSLDFVEIAITVEEQFSIEVPDDQVESARTVGDIVKLVRSLVDAAPTKAA</sequence>
<protein>
    <recommendedName>
        <fullName evidence="3 4">Acyl carrier protein</fullName>
        <shortName evidence="3">ACP</shortName>
    </recommendedName>
</protein>
<evidence type="ECO:0000313" key="8">
    <source>
        <dbReference type="Proteomes" id="UP001055093"/>
    </source>
</evidence>
<dbReference type="EMBL" id="BPRE01000017">
    <property type="protein sequence ID" value="GJE77753.1"/>
    <property type="molecule type" value="Genomic_DNA"/>
</dbReference>
<evidence type="ECO:0000256" key="5">
    <source>
        <dbReference type="RuleBase" id="RU003545"/>
    </source>
</evidence>
<gene>
    <name evidence="7" type="primary">acpP_3</name>
    <name evidence="3" type="synonym">acpP</name>
    <name evidence="7" type="ORF">BGCPKDLD_4360</name>
</gene>
<evidence type="ECO:0000256" key="1">
    <source>
        <dbReference type="ARBA" id="ARBA00022450"/>
    </source>
</evidence>
<evidence type="ECO:0000256" key="2">
    <source>
        <dbReference type="ARBA" id="ARBA00022553"/>
    </source>
</evidence>
<comment type="subcellular location">
    <subcellularLocation>
        <location evidence="3">Cytoplasm</location>
    </subcellularLocation>
</comment>
<dbReference type="HAMAP" id="MF_01217">
    <property type="entry name" value="Acyl_carrier"/>
    <property type="match status" value="1"/>
</dbReference>
<dbReference type="Proteomes" id="UP001055093">
    <property type="component" value="Unassembled WGS sequence"/>
</dbReference>
<dbReference type="NCBIfam" id="NF002150">
    <property type="entry name" value="PRK00982.1-4"/>
    <property type="match status" value="1"/>
</dbReference>
<comment type="PTM">
    <text evidence="3">4'-phosphopantetheine is transferred from CoA to a specific serine of apo-ACP by AcpS. This modification is essential for activity because fatty acids are bound in thioester linkage to the sulfhydryl of the prosthetic group.</text>
</comment>
<keyword evidence="2 3" id="KW-0597">Phosphoprotein</keyword>
<dbReference type="Gene3D" id="1.10.1200.10">
    <property type="entry name" value="ACP-like"/>
    <property type="match status" value="1"/>
</dbReference>
<dbReference type="Pfam" id="PF00550">
    <property type="entry name" value="PP-binding"/>
    <property type="match status" value="1"/>
</dbReference>